<keyword evidence="8" id="KW-0808">Transferase</keyword>
<dbReference type="EMBL" id="HBIR01043450">
    <property type="protein sequence ID" value="CAE0576725.1"/>
    <property type="molecule type" value="Transcribed_RNA"/>
</dbReference>
<dbReference type="GO" id="GO:0005737">
    <property type="term" value="C:cytoplasm"/>
    <property type="evidence" value="ECO:0007669"/>
    <property type="project" value="UniProtKB-SubCell"/>
</dbReference>
<dbReference type="PANTHER" id="PTHR32315:SF3">
    <property type="entry name" value="ADENINE PHOSPHORIBOSYLTRANSFERASE"/>
    <property type="match status" value="1"/>
</dbReference>
<keyword evidence="6" id="KW-0963">Cytoplasm</keyword>
<dbReference type="CDD" id="cd06223">
    <property type="entry name" value="PRTases_typeI"/>
    <property type="match status" value="1"/>
</dbReference>
<dbReference type="SUPFAM" id="SSF53271">
    <property type="entry name" value="PRTase-like"/>
    <property type="match status" value="1"/>
</dbReference>
<dbReference type="EMBL" id="HBIR01043449">
    <property type="protein sequence ID" value="CAE0576723.1"/>
    <property type="molecule type" value="Transcribed_RNA"/>
</dbReference>
<evidence type="ECO:0000256" key="5">
    <source>
        <dbReference type="ARBA" id="ARBA00011893"/>
    </source>
</evidence>
<sequence length="116" mass="12508">MDYGERRLELHQGLLPSAGAGAVVVVDDILATGGSAFACAQLLQRLGMMVVEIAVVYDYSGGASSLPGRSVLAEHGYAVFALARFCRDGDMRWWLERGRESDVLHSPHAGKAHTKH</sequence>
<evidence type="ECO:0000256" key="6">
    <source>
        <dbReference type="ARBA" id="ARBA00022490"/>
    </source>
</evidence>
<proteinExistence type="inferred from homology"/>
<dbReference type="InterPro" id="IPR050054">
    <property type="entry name" value="UPRTase/APRTase"/>
</dbReference>
<evidence type="ECO:0000256" key="1">
    <source>
        <dbReference type="ARBA" id="ARBA00000868"/>
    </source>
</evidence>
<name>A0A6U8QRU7_EMIHU</name>
<accession>A0A6U8QRU7</accession>
<evidence type="ECO:0000256" key="7">
    <source>
        <dbReference type="ARBA" id="ARBA00022676"/>
    </source>
</evidence>
<evidence type="ECO:0000256" key="8">
    <source>
        <dbReference type="ARBA" id="ARBA00022679"/>
    </source>
</evidence>
<dbReference type="InterPro" id="IPR000836">
    <property type="entry name" value="PRTase_dom"/>
</dbReference>
<dbReference type="GO" id="GO:0006166">
    <property type="term" value="P:purine ribonucleoside salvage"/>
    <property type="evidence" value="ECO:0007669"/>
    <property type="project" value="UniProtKB-KW"/>
</dbReference>
<dbReference type="AlphaFoldDB" id="A0A6U8QRU7"/>
<comment type="subcellular location">
    <subcellularLocation>
        <location evidence="2">Cytoplasm</location>
    </subcellularLocation>
</comment>
<dbReference type="GO" id="GO:0044209">
    <property type="term" value="P:AMP salvage"/>
    <property type="evidence" value="ECO:0007669"/>
    <property type="project" value="TreeGrafter"/>
</dbReference>
<dbReference type="InterPro" id="IPR029057">
    <property type="entry name" value="PRTase-like"/>
</dbReference>
<evidence type="ECO:0000256" key="4">
    <source>
        <dbReference type="ARBA" id="ARBA00008391"/>
    </source>
</evidence>
<dbReference type="GO" id="GO:0006168">
    <property type="term" value="P:adenine salvage"/>
    <property type="evidence" value="ECO:0007669"/>
    <property type="project" value="TreeGrafter"/>
</dbReference>
<reference evidence="11" key="1">
    <citation type="submission" date="2021-01" db="EMBL/GenBank/DDBJ databases">
        <authorList>
            <person name="Corre E."/>
            <person name="Pelletier E."/>
            <person name="Niang G."/>
            <person name="Scheremetjew M."/>
            <person name="Finn R."/>
            <person name="Kale V."/>
            <person name="Holt S."/>
            <person name="Cochrane G."/>
            <person name="Meng A."/>
            <person name="Brown T."/>
            <person name="Cohen L."/>
        </authorList>
    </citation>
    <scope>NUCLEOTIDE SEQUENCE</scope>
    <source>
        <strain evidence="11">379</strain>
    </source>
</reference>
<dbReference type="Gene3D" id="3.40.50.2020">
    <property type="match status" value="1"/>
</dbReference>
<dbReference type="PANTHER" id="PTHR32315">
    <property type="entry name" value="ADENINE PHOSPHORIBOSYLTRANSFERASE"/>
    <property type="match status" value="1"/>
</dbReference>
<comment type="catalytic activity">
    <reaction evidence="1">
        <text>AMP + diphosphate = 5-phospho-alpha-D-ribose 1-diphosphate + adenine</text>
        <dbReference type="Rhea" id="RHEA:16609"/>
        <dbReference type="ChEBI" id="CHEBI:16708"/>
        <dbReference type="ChEBI" id="CHEBI:33019"/>
        <dbReference type="ChEBI" id="CHEBI:58017"/>
        <dbReference type="ChEBI" id="CHEBI:456215"/>
        <dbReference type="EC" id="2.4.2.7"/>
    </reaction>
</comment>
<protein>
    <recommendedName>
        <fullName evidence="5">adenine phosphoribosyltransferase</fullName>
        <ecNumber evidence="5">2.4.2.7</ecNumber>
    </recommendedName>
</protein>
<organism evidence="11">
    <name type="scientific">Emiliania huxleyi</name>
    <name type="common">Coccolithophore</name>
    <name type="synonym">Pontosphaera huxleyi</name>
    <dbReference type="NCBI Taxonomy" id="2903"/>
    <lineage>
        <taxon>Eukaryota</taxon>
        <taxon>Haptista</taxon>
        <taxon>Haptophyta</taxon>
        <taxon>Prymnesiophyceae</taxon>
        <taxon>Isochrysidales</taxon>
        <taxon>Noelaerhabdaceae</taxon>
        <taxon>Emiliania</taxon>
    </lineage>
</organism>
<keyword evidence="7" id="KW-0328">Glycosyltransferase</keyword>
<keyword evidence="9" id="KW-0660">Purine salvage</keyword>
<evidence type="ECO:0000256" key="9">
    <source>
        <dbReference type="ARBA" id="ARBA00022726"/>
    </source>
</evidence>
<evidence type="ECO:0000256" key="3">
    <source>
        <dbReference type="ARBA" id="ARBA00004659"/>
    </source>
</evidence>
<evidence type="ECO:0000313" key="11">
    <source>
        <dbReference type="EMBL" id="CAE0576725.1"/>
    </source>
</evidence>
<comment type="pathway">
    <text evidence="3">Purine metabolism; AMP biosynthesis via salvage pathway; AMP from adenine: step 1/1.</text>
</comment>
<dbReference type="EC" id="2.4.2.7" evidence="5"/>
<evidence type="ECO:0000313" key="10">
    <source>
        <dbReference type="EMBL" id="CAE0576723.1"/>
    </source>
</evidence>
<dbReference type="GO" id="GO:0003999">
    <property type="term" value="F:adenine phosphoribosyltransferase activity"/>
    <property type="evidence" value="ECO:0007669"/>
    <property type="project" value="UniProtKB-EC"/>
</dbReference>
<gene>
    <name evidence="10" type="ORF">EHUX00137_LOCUS33911</name>
    <name evidence="11" type="ORF">EHUX00137_LOCUS33912</name>
</gene>
<evidence type="ECO:0000256" key="2">
    <source>
        <dbReference type="ARBA" id="ARBA00004496"/>
    </source>
</evidence>
<dbReference type="GO" id="GO:0002055">
    <property type="term" value="F:adenine binding"/>
    <property type="evidence" value="ECO:0007669"/>
    <property type="project" value="TreeGrafter"/>
</dbReference>
<dbReference type="GO" id="GO:0016208">
    <property type="term" value="F:AMP binding"/>
    <property type="evidence" value="ECO:0007669"/>
    <property type="project" value="TreeGrafter"/>
</dbReference>
<comment type="similarity">
    <text evidence="4">Belongs to the purine/pyrimidine phosphoribosyltransferase family.</text>
</comment>